<dbReference type="PANTHER" id="PTHR33474:SF28">
    <property type="entry name" value="OS01G0815400 PROTEIN"/>
    <property type="match status" value="1"/>
</dbReference>
<keyword evidence="3" id="KW-1185">Reference proteome</keyword>
<dbReference type="Proteomes" id="UP000447434">
    <property type="component" value="Chromosome 2"/>
</dbReference>
<name>A0A6A4R1D6_LUPAL</name>
<dbReference type="EMBL" id="WOCE01000002">
    <property type="protein sequence ID" value="KAE9619831.1"/>
    <property type="molecule type" value="Genomic_DNA"/>
</dbReference>
<evidence type="ECO:0000313" key="3">
    <source>
        <dbReference type="Proteomes" id="UP000447434"/>
    </source>
</evidence>
<evidence type="ECO:0000256" key="1">
    <source>
        <dbReference type="SAM" id="Phobius"/>
    </source>
</evidence>
<dbReference type="PANTHER" id="PTHR33474">
    <property type="entry name" value="TRANSMEMBRANE PROTEIN"/>
    <property type="match status" value="1"/>
</dbReference>
<dbReference type="OrthoDB" id="693939at2759"/>
<comment type="caution">
    <text evidence="2">The sequence shown here is derived from an EMBL/GenBank/DDBJ whole genome shotgun (WGS) entry which is preliminary data.</text>
</comment>
<gene>
    <name evidence="2" type="ORF">Lalb_Chr02g0157431</name>
</gene>
<dbReference type="AlphaFoldDB" id="A0A6A4R1D6"/>
<accession>A0A6A4R1D6</accession>
<protein>
    <submittedName>
        <fullName evidence="2">Uncharacterized protein</fullName>
    </submittedName>
</protein>
<keyword evidence="1" id="KW-1133">Transmembrane helix</keyword>
<feature type="transmembrane region" description="Helical" evidence="1">
    <location>
        <begin position="54"/>
        <end position="73"/>
    </location>
</feature>
<keyword evidence="1" id="KW-0472">Membrane</keyword>
<evidence type="ECO:0000313" key="2">
    <source>
        <dbReference type="EMBL" id="KAE9619831.1"/>
    </source>
</evidence>
<reference evidence="3" key="1">
    <citation type="journal article" date="2020" name="Nat. Commun.">
        <title>Genome sequence of the cluster root forming white lupin.</title>
        <authorList>
            <person name="Hufnagel B."/>
            <person name="Marques A."/>
            <person name="Soriano A."/>
            <person name="Marques L."/>
            <person name="Divol F."/>
            <person name="Doumas P."/>
            <person name="Sallet E."/>
            <person name="Mancinotti D."/>
            <person name="Carrere S."/>
            <person name="Marande W."/>
            <person name="Arribat S."/>
            <person name="Keller J."/>
            <person name="Huneau C."/>
            <person name="Blein T."/>
            <person name="Aime D."/>
            <person name="Laguerre M."/>
            <person name="Taylor J."/>
            <person name="Schubert V."/>
            <person name="Nelson M."/>
            <person name="Geu-Flores F."/>
            <person name="Crespi M."/>
            <person name="Gallardo-Guerrero K."/>
            <person name="Delaux P.-M."/>
            <person name="Salse J."/>
            <person name="Berges H."/>
            <person name="Guyot R."/>
            <person name="Gouzy J."/>
            <person name="Peret B."/>
        </authorList>
    </citation>
    <scope>NUCLEOTIDE SEQUENCE [LARGE SCALE GENOMIC DNA]</scope>
    <source>
        <strain evidence="3">cv. Amiga</strain>
    </source>
</reference>
<sequence length="137" mass="15602">MLGYQVISVEQIKYGLINSFSCGTYLRINGSSIFHHYQTFLILPFSKFLMQTNLMRLLLTLLILSYVLSVSAIPATRTQSLSAEDFSLSQVQGSLKFEIEEEMVVNKDEGFMKRRIDLETQDYGDTGANRDHDPKPP</sequence>
<keyword evidence="1" id="KW-0812">Transmembrane</keyword>
<proteinExistence type="predicted"/>
<organism evidence="2 3">
    <name type="scientific">Lupinus albus</name>
    <name type="common">White lupine</name>
    <name type="synonym">Lupinus termis</name>
    <dbReference type="NCBI Taxonomy" id="3870"/>
    <lineage>
        <taxon>Eukaryota</taxon>
        <taxon>Viridiplantae</taxon>
        <taxon>Streptophyta</taxon>
        <taxon>Embryophyta</taxon>
        <taxon>Tracheophyta</taxon>
        <taxon>Spermatophyta</taxon>
        <taxon>Magnoliopsida</taxon>
        <taxon>eudicotyledons</taxon>
        <taxon>Gunneridae</taxon>
        <taxon>Pentapetalae</taxon>
        <taxon>rosids</taxon>
        <taxon>fabids</taxon>
        <taxon>Fabales</taxon>
        <taxon>Fabaceae</taxon>
        <taxon>Papilionoideae</taxon>
        <taxon>50 kb inversion clade</taxon>
        <taxon>genistoids sensu lato</taxon>
        <taxon>core genistoids</taxon>
        <taxon>Genisteae</taxon>
        <taxon>Lupinus</taxon>
    </lineage>
</organism>